<keyword evidence="4 7" id="KW-0747">Spliceosome</keyword>
<comment type="caution">
    <text evidence="11">The sequence shown here is derived from an EMBL/GenBank/DDBJ whole genome shotgun (WGS) entry which is preliminary data.</text>
</comment>
<dbReference type="GO" id="GO:0003676">
    <property type="term" value="F:nucleic acid binding"/>
    <property type="evidence" value="ECO:0007669"/>
    <property type="project" value="InterPro"/>
</dbReference>
<organism evidence="11 12">
    <name type="scientific">Saponaria officinalis</name>
    <name type="common">Common soapwort</name>
    <name type="synonym">Lychnis saponaria</name>
    <dbReference type="NCBI Taxonomy" id="3572"/>
    <lineage>
        <taxon>Eukaryota</taxon>
        <taxon>Viridiplantae</taxon>
        <taxon>Streptophyta</taxon>
        <taxon>Embryophyta</taxon>
        <taxon>Tracheophyta</taxon>
        <taxon>Spermatophyta</taxon>
        <taxon>Magnoliopsida</taxon>
        <taxon>eudicotyledons</taxon>
        <taxon>Gunneridae</taxon>
        <taxon>Pentapetalae</taxon>
        <taxon>Caryophyllales</taxon>
        <taxon>Caryophyllaceae</taxon>
        <taxon>Caryophylleae</taxon>
        <taxon>Saponaria</taxon>
    </lineage>
</organism>
<dbReference type="Pfam" id="PF01585">
    <property type="entry name" value="G-patch"/>
    <property type="match status" value="1"/>
</dbReference>
<keyword evidence="8" id="KW-0175">Coiled coil</keyword>
<feature type="region of interest" description="Disordered" evidence="9">
    <location>
        <begin position="46"/>
        <end position="71"/>
    </location>
</feature>
<reference evidence="11" key="1">
    <citation type="submission" date="2024-03" db="EMBL/GenBank/DDBJ databases">
        <title>WGS assembly of Saponaria officinalis var. Norfolk2.</title>
        <authorList>
            <person name="Jenkins J."/>
            <person name="Shu S."/>
            <person name="Grimwood J."/>
            <person name="Barry K."/>
            <person name="Goodstein D."/>
            <person name="Schmutz J."/>
            <person name="Leebens-Mack J."/>
            <person name="Osbourn A."/>
        </authorList>
    </citation>
    <scope>NUCLEOTIDE SEQUENCE [LARGE SCALE GENOMIC DNA]</scope>
    <source>
        <strain evidence="11">JIC</strain>
    </source>
</reference>
<comment type="similarity">
    <text evidence="2 7">Belongs to the TFP11/STIP family.</text>
</comment>
<dbReference type="GO" id="GO:0000390">
    <property type="term" value="P:spliceosomal complex disassembly"/>
    <property type="evidence" value="ECO:0007669"/>
    <property type="project" value="InterPro"/>
</dbReference>
<dbReference type="PROSITE" id="PS50174">
    <property type="entry name" value="G_PATCH"/>
    <property type="match status" value="1"/>
</dbReference>
<dbReference type="PANTHER" id="PTHR23329:SF1">
    <property type="entry name" value="TUFTELIN-INTERACTING PROTEIN 11"/>
    <property type="match status" value="1"/>
</dbReference>
<feature type="coiled-coil region" evidence="8">
    <location>
        <begin position="369"/>
        <end position="417"/>
    </location>
</feature>
<dbReference type="Proteomes" id="UP001443914">
    <property type="component" value="Unassembled WGS sequence"/>
</dbReference>
<gene>
    <name evidence="11" type="ORF">RND81_10G087000</name>
</gene>
<evidence type="ECO:0000313" key="11">
    <source>
        <dbReference type="EMBL" id="KAK9682645.1"/>
    </source>
</evidence>
<dbReference type="InterPro" id="IPR000467">
    <property type="entry name" value="G_patch_dom"/>
</dbReference>
<evidence type="ECO:0000256" key="4">
    <source>
        <dbReference type="ARBA" id="ARBA00022728"/>
    </source>
</evidence>
<evidence type="ECO:0000256" key="5">
    <source>
        <dbReference type="ARBA" id="ARBA00023187"/>
    </source>
</evidence>
<evidence type="ECO:0000256" key="7">
    <source>
        <dbReference type="PIRNR" id="PIRNR017706"/>
    </source>
</evidence>
<dbReference type="PIRSF" id="PIRSF017706">
    <property type="entry name" value="TFIP11"/>
    <property type="match status" value="1"/>
</dbReference>
<dbReference type="InterPro" id="IPR045211">
    <property type="entry name" value="TFP11/STIP/Ntr1"/>
</dbReference>
<keyword evidence="6 7" id="KW-0539">Nucleus</keyword>
<evidence type="ECO:0000256" key="1">
    <source>
        <dbReference type="ARBA" id="ARBA00004123"/>
    </source>
</evidence>
<evidence type="ECO:0000256" key="8">
    <source>
        <dbReference type="SAM" id="Coils"/>
    </source>
</evidence>
<feature type="domain" description="G-patch" evidence="10">
    <location>
        <begin position="214"/>
        <end position="259"/>
    </location>
</feature>
<protein>
    <recommendedName>
        <fullName evidence="10">G-patch domain-containing protein</fullName>
    </recommendedName>
</protein>
<dbReference type="InterPro" id="IPR022159">
    <property type="entry name" value="STIP/TFIP11_N"/>
</dbReference>
<evidence type="ECO:0000256" key="3">
    <source>
        <dbReference type="ARBA" id="ARBA00022664"/>
    </source>
</evidence>
<proteinExistence type="inferred from homology"/>
<feature type="region of interest" description="Disordered" evidence="9">
    <location>
        <begin position="181"/>
        <end position="200"/>
    </location>
</feature>
<name>A0AAW1I206_SAPOF</name>
<accession>A0AAW1I206</accession>
<evidence type="ECO:0000313" key="12">
    <source>
        <dbReference type="Proteomes" id="UP001443914"/>
    </source>
</evidence>
<keyword evidence="3 7" id="KW-0507">mRNA processing</keyword>
<keyword evidence="12" id="KW-1185">Reference proteome</keyword>
<evidence type="ECO:0000256" key="6">
    <source>
        <dbReference type="ARBA" id="ARBA00023242"/>
    </source>
</evidence>
<evidence type="ECO:0000259" key="10">
    <source>
        <dbReference type="PROSITE" id="PS50174"/>
    </source>
</evidence>
<sequence length="874" mass="98177">MDEYQEMEKFGLDNDYEGGKFIGGEFYYKKRKDKAVQSKDDVLYGVFASGSSDSDDYDYDDDGKKKRRKKGGLIKKADYSKPVNFISTGVVAPAKEAEDEEKNRGVGLGFAPSGSGAGLGFASTGLGAGLGSGGLGFGSKGLGAGASEENVDDEEVFLPSAFGTKIKEGAEKRREKAKLVKLSEGSASGKSKVGRSRRGVEPLGDGVGGFELHTKGIGMKLLEKMGYKGGGLGRNAQGIVAPLEAKLRPKNMGMGFNDYEESKNVPKVVDMSQQIEAELKPVMVKKPGNLWKKAARTRDKGRENIITPEELLARKAEAEGPPMVLQKVVDMRGPQVRVLTNLENLNVEEEARESDVPMAELQYNIRFLVDLTEADIEKIDRELRKEKETVEVLQLEKETLQKKAMQEKKQIHNMEEIMKVLDTVEEEHLSGRLTLESLAKSVAELQRRFVEEYKICNLSCIACSYALPLLIRVFQGWDPLLNPSYGVDVITRWKSLLQEDEQHDIFEDASAPYSQLVNEVVFPAVRIAGINTWHARDPEPMLRFLELWEKLLPSSVLQSLLDMIVMPKLSEAVKSWDPLRETIPIHVWIHPWLPLLGQKLESLYQAIRLKLGNALQHWHPGDTSAYTILSPWKTVFDAASWEQLIVRSILPKLITVMQEFQVNPANQKLDQFYAVMAWASAVPIHHMVNLLEIHFFSKWHQVLYHWLCSSPNFEEIMQWYHGWKELIPAELLANERVRHQLNVGLGMMDRAVEGLEVVQPGVKENISFLRAREQRQFEAQMKAGLAQQQAAAADGLPEMSLKEVIEAYAQEHGLLFTPKPGRLHNHHQVYSFGSVSIIVDSLNQKVLAQVQGQWSLVSLEQLLQMQSIPVSRRR</sequence>
<dbReference type="AlphaFoldDB" id="A0AAW1I206"/>
<dbReference type="Pfam" id="PF07842">
    <property type="entry name" value="GCFC"/>
    <property type="match status" value="1"/>
</dbReference>
<comment type="subcellular location">
    <subcellularLocation>
        <location evidence="1 7">Nucleus</location>
    </subcellularLocation>
</comment>
<evidence type="ECO:0000256" key="2">
    <source>
        <dbReference type="ARBA" id="ARBA00010900"/>
    </source>
</evidence>
<evidence type="ECO:0000256" key="9">
    <source>
        <dbReference type="SAM" id="MobiDB-lite"/>
    </source>
</evidence>
<dbReference type="GO" id="GO:0071008">
    <property type="term" value="C:U2-type post-mRNA release spliceosomal complex"/>
    <property type="evidence" value="ECO:0007669"/>
    <property type="project" value="TreeGrafter"/>
</dbReference>
<dbReference type="InterPro" id="IPR022783">
    <property type="entry name" value="GCFC_dom"/>
</dbReference>
<dbReference type="InterPro" id="IPR024933">
    <property type="entry name" value="TFP11"/>
</dbReference>
<keyword evidence="5 7" id="KW-0508">mRNA splicing</keyword>
<dbReference type="Pfam" id="PF12457">
    <property type="entry name" value="TIP_N"/>
    <property type="match status" value="1"/>
</dbReference>
<dbReference type="PANTHER" id="PTHR23329">
    <property type="entry name" value="TUFTELIN-INTERACTING PROTEIN 11-RELATED"/>
    <property type="match status" value="1"/>
</dbReference>
<dbReference type="SMART" id="SM00443">
    <property type="entry name" value="G_patch"/>
    <property type="match status" value="1"/>
</dbReference>
<dbReference type="EMBL" id="JBDFQZ010000010">
    <property type="protein sequence ID" value="KAK9682645.1"/>
    <property type="molecule type" value="Genomic_DNA"/>
</dbReference>